<dbReference type="AlphaFoldDB" id="A0AAN7GG55"/>
<dbReference type="Proteomes" id="UP001345219">
    <property type="component" value="Chromosome 1"/>
</dbReference>
<protein>
    <submittedName>
        <fullName evidence="1">Uncharacterized protein</fullName>
    </submittedName>
</protein>
<accession>A0AAN7GG55</accession>
<comment type="caution">
    <text evidence="1">The sequence shown here is derived from an EMBL/GenBank/DDBJ whole genome shotgun (WGS) entry which is preliminary data.</text>
</comment>
<name>A0AAN7GG55_9MYRT</name>
<sequence>MLSFFLPWLANHGRWSCTWLDSCKQTVCAVHVQRAATAVDLLLNVPILTAHSHDHEAYMPRLLDEGRRSLDGRLADMVTHSEKTSILWKFQKMGRSCMDRWLGGDHPSPMV</sequence>
<dbReference type="EMBL" id="JAXIOK010000023">
    <property type="protein sequence ID" value="KAK4742080.1"/>
    <property type="molecule type" value="Genomic_DNA"/>
</dbReference>
<reference evidence="1 2" key="1">
    <citation type="journal article" date="2023" name="Hortic Res">
        <title>Pangenome of water caltrop reveals structural variations and asymmetric subgenome divergence after allopolyploidization.</title>
        <authorList>
            <person name="Zhang X."/>
            <person name="Chen Y."/>
            <person name="Wang L."/>
            <person name="Yuan Y."/>
            <person name="Fang M."/>
            <person name="Shi L."/>
            <person name="Lu R."/>
            <person name="Comes H.P."/>
            <person name="Ma Y."/>
            <person name="Chen Y."/>
            <person name="Huang G."/>
            <person name="Zhou Y."/>
            <person name="Zheng Z."/>
            <person name="Qiu Y."/>
        </authorList>
    </citation>
    <scope>NUCLEOTIDE SEQUENCE [LARGE SCALE GENOMIC DNA]</scope>
    <source>
        <tissue evidence="1">Roots</tissue>
    </source>
</reference>
<keyword evidence="2" id="KW-1185">Reference proteome</keyword>
<gene>
    <name evidence="1" type="ORF">SAY87_000081</name>
</gene>
<proteinExistence type="predicted"/>
<evidence type="ECO:0000313" key="2">
    <source>
        <dbReference type="Proteomes" id="UP001345219"/>
    </source>
</evidence>
<organism evidence="1 2">
    <name type="scientific">Trapa incisa</name>
    <dbReference type="NCBI Taxonomy" id="236973"/>
    <lineage>
        <taxon>Eukaryota</taxon>
        <taxon>Viridiplantae</taxon>
        <taxon>Streptophyta</taxon>
        <taxon>Embryophyta</taxon>
        <taxon>Tracheophyta</taxon>
        <taxon>Spermatophyta</taxon>
        <taxon>Magnoliopsida</taxon>
        <taxon>eudicotyledons</taxon>
        <taxon>Gunneridae</taxon>
        <taxon>Pentapetalae</taxon>
        <taxon>rosids</taxon>
        <taxon>malvids</taxon>
        <taxon>Myrtales</taxon>
        <taxon>Lythraceae</taxon>
        <taxon>Trapa</taxon>
    </lineage>
</organism>
<evidence type="ECO:0000313" key="1">
    <source>
        <dbReference type="EMBL" id="KAK4742080.1"/>
    </source>
</evidence>